<evidence type="ECO:0000313" key="2">
    <source>
        <dbReference type="Proteomes" id="UP000242224"/>
    </source>
</evidence>
<dbReference type="Pfam" id="PF14076">
    <property type="entry name" value="DUF4258"/>
    <property type="match status" value="1"/>
</dbReference>
<organism evidence="1 2">
    <name type="scientific">Thioclava marina</name>
    <dbReference type="NCBI Taxonomy" id="1915077"/>
    <lineage>
        <taxon>Bacteria</taxon>
        <taxon>Pseudomonadati</taxon>
        <taxon>Pseudomonadota</taxon>
        <taxon>Alphaproteobacteria</taxon>
        <taxon>Rhodobacterales</taxon>
        <taxon>Paracoccaceae</taxon>
        <taxon>Thioclava</taxon>
    </lineage>
</organism>
<protein>
    <recommendedName>
        <fullName evidence="3">DUF4258 domain-containing protein</fullName>
    </recommendedName>
</protein>
<proteinExistence type="predicted"/>
<keyword evidence="2" id="KW-1185">Reference proteome</keyword>
<name>A0ABX3MJH1_9RHOB</name>
<dbReference type="Proteomes" id="UP000242224">
    <property type="component" value="Unassembled WGS sequence"/>
</dbReference>
<accession>A0ABX3MJH1</accession>
<evidence type="ECO:0000313" key="1">
    <source>
        <dbReference type="EMBL" id="OOY11668.1"/>
    </source>
</evidence>
<comment type="caution">
    <text evidence="1">The sequence shown here is derived from an EMBL/GenBank/DDBJ whole genome shotgun (WGS) entry which is preliminary data.</text>
</comment>
<dbReference type="InterPro" id="IPR025354">
    <property type="entry name" value="DUF4258"/>
</dbReference>
<evidence type="ECO:0008006" key="3">
    <source>
        <dbReference type="Google" id="ProtNLM"/>
    </source>
</evidence>
<dbReference type="RefSeq" id="WP_158521712.1">
    <property type="nucleotide sequence ID" value="NZ_MPZS01000002.1"/>
</dbReference>
<gene>
    <name evidence="1" type="ORF">BMG00_11235</name>
</gene>
<reference evidence="1 2" key="1">
    <citation type="submission" date="2016-11" db="EMBL/GenBank/DDBJ databases">
        <title>A multilocus sequence analysis scheme for characterization of bacteria in the genus Thioclava.</title>
        <authorList>
            <person name="Liu Y."/>
            <person name="Shao Z."/>
        </authorList>
    </citation>
    <scope>NUCLEOTIDE SEQUENCE [LARGE SCALE GENOMIC DNA]</scope>
    <source>
        <strain evidence="1 2">11.10-0-13</strain>
    </source>
</reference>
<sequence length="82" mass="9202">MMIVTLHAAEQMEAREVTRIMALRVLRRGTIVTQKFRWDDQNSSWVAPVRGVTAGVEIDVVCAIRESDPHTIVVTVINRGAE</sequence>
<dbReference type="EMBL" id="MPZS01000002">
    <property type="protein sequence ID" value="OOY11668.1"/>
    <property type="molecule type" value="Genomic_DNA"/>
</dbReference>